<dbReference type="EMBL" id="PDLM01000018">
    <property type="protein sequence ID" value="RDW58013.1"/>
    <property type="molecule type" value="Genomic_DNA"/>
</dbReference>
<feature type="transmembrane region" description="Helical" evidence="1">
    <location>
        <begin position="86"/>
        <end position="109"/>
    </location>
</feature>
<evidence type="ECO:0000313" key="3">
    <source>
        <dbReference type="Proteomes" id="UP000256645"/>
    </source>
</evidence>
<dbReference type="Proteomes" id="UP000256645">
    <property type="component" value="Unassembled WGS sequence"/>
</dbReference>
<accession>A0A3D8Q856</accession>
<keyword evidence="3" id="KW-1185">Reference proteome</keyword>
<proteinExistence type="predicted"/>
<evidence type="ECO:0000313" key="2">
    <source>
        <dbReference type="EMBL" id="RDW58013.1"/>
    </source>
</evidence>
<feature type="transmembrane region" description="Helical" evidence="1">
    <location>
        <begin position="121"/>
        <end position="144"/>
    </location>
</feature>
<keyword evidence="1" id="KW-1133">Transmembrane helix</keyword>
<sequence>MTRVIVYTVALAAFIAATAMTFAAIFIPDWITWESTSPSGGHFTKTVGLHRSCSSIDSQKPTCAHFPQYEDCHGTDRYFCSMWRSVGFLMSFAAVFELATVVAYVVVLLGGKQKRETGWKILGFLLVLVAVVQCAAMALVAYLFDNDDRFFVGWKLDKSWILCTISWSIAIVSAGLISLSAFVFPPEGGYELIPSERHGVREGSPTNSLSLYILSTILLLKNMDQLAEQSDKLVGFSNPLIELCNERPDAEVNATEEFMFQDITVKATFTDYKSSLLFRYFI</sequence>
<keyword evidence="1" id="KW-0472">Membrane</keyword>
<dbReference type="Gene3D" id="1.20.140.150">
    <property type="match status" value="1"/>
</dbReference>
<evidence type="ECO:0000256" key="1">
    <source>
        <dbReference type="SAM" id="Phobius"/>
    </source>
</evidence>
<reference evidence="2 3" key="1">
    <citation type="journal article" date="2018" name="IMA Fungus">
        <title>IMA Genome-F 9: Draft genome sequence of Annulohypoxylon stygium, Aspergillus mulundensis, Berkeleyomyces basicola (syn. Thielaviopsis basicola), Ceratocystis smalleyi, two Cercospora beticola strains, Coleophoma cylindrospora, Fusarium fracticaudum, Phialophora cf. hyalina, and Morchella septimelata.</title>
        <authorList>
            <person name="Wingfield B.D."/>
            <person name="Bills G.F."/>
            <person name="Dong Y."/>
            <person name="Huang W."/>
            <person name="Nel W.J."/>
            <person name="Swalarsk-Parry B.S."/>
            <person name="Vaghefi N."/>
            <person name="Wilken P.M."/>
            <person name="An Z."/>
            <person name="de Beer Z.W."/>
            <person name="De Vos L."/>
            <person name="Chen L."/>
            <person name="Duong T.A."/>
            <person name="Gao Y."/>
            <person name="Hammerbacher A."/>
            <person name="Kikkert J.R."/>
            <person name="Li Y."/>
            <person name="Li H."/>
            <person name="Li K."/>
            <person name="Li Q."/>
            <person name="Liu X."/>
            <person name="Ma X."/>
            <person name="Naidoo K."/>
            <person name="Pethybridge S.J."/>
            <person name="Sun J."/>
            <person name="Steenkamp E.T."/>
            <person name="van der Nest M.A."/>
            <person name="van Wyk S."/>
            <person name="Wingfield M.J."/>
            <person name="Xiong C."/>
            <person name="Yue Q."/>
            <person name="Zhang X."/>
        </authorList>
    </citation>
    <scope>NUCLEOTIDE SEQUENCE [LARGE SCALE GENOMIC DNA]</scope>
    <source>
        <strain evidence="2 3">BP6252</strain>
    </source>
</reference>
<protein>
    <submittedName>
        <fullName evidence="2">Uncharacterized protein</fullName>
    </submittedName>
</protein>
<dbReference type="OrthoDB" id="61370at2759"/>
<dbReference type="AlphaFoldDB" id="A0A3D8Q856"/>
<gene>
    <name evidence="2" type="ORF">BP6252_13424</name>
</gene>
<feature type="transmembrane region" description="Helical" evidence="1">
    <location>
        <begin position="164"/>
        <end position="184"/>
    </location>
</feature>
<name>A0A3D8Q856_9HELO</name>
<organism evidence="2 3">
    <name type="scientific">Coleophoma cylindrospora</name>
    <dbReference type="NCBI Taxonomy" id="1849047"/>
    <lineage>
        <taxon>Eukaryota</taxon>
        <taxon>Fungi</taxon>
        <taxon>Dikarya</taxon>
        <taxon>Ascomycota</taxon>
        <taxon>Pezizomycotina</taxon>
        <taxon>Leotiomycetes</taxon>
        <taxon>Helotiales</taxon>
        <taxon>Dermateaceae</taxon>
        <taxon>Coleophoma</taxon>
    </lineage>
</organism>
<comment type="caution">
    <text evidence="2">The sequence shown here is derived from an EMBL/GenBank/DDBJ whole genome shotgun (WGS) entry which is preliminary data.</text>
</comment>
<keyword evidence="1" id="KW-0812">Transmembrane</keyword>